<keyword evidence="2" id="KW-1185">Reference proteome</keyword>
<comment type="caution">
    <text evidence="1">The sequence shown here is derived from an EMBL/GenBank/DDBJ whole genome shotgun (WGS) entry which is preliminary data.</text>
</comment>
<accession>A0A916V0I8</accession>
<evidence type="ECO:0000313" key="2">
    <source>
        <dbReference type="Proteomes" id="UP000637423"/>
    </source>
</evidence>
<dbReference type="Proteomes" id="UP000637423">
    <property type="component" value="Unassembled WGS sequence"/>
</dbReference>
<dbReference type="RefSeq" id="WP_188569182.1">
    <property type="nucleotide sequence ID" value="NZ_BMED01000008.1"/>
</dbReference>
<proteinExistence type="predicted"/>
<dbReference type="EMBL" id="BMED01000008">
    <property type="protein sequence ID" value="GGC98870.1"/>
    <property type="molecule type" value="Genomic_DNA"/>
</dbReference>
<gene>
    <name evidence="1" type="ORF">GCM10011396_53000</name>
</gene>
<reference evidence="1" key="2">
    <citation type="submission" date="2020-09" db="EMBL/GenBank/DDBJ databases">
        <authorList>
            <person name="Sun Q."/>
            <person name="Zhou Y."/>
        </authorList>
    </citation>
    <scope>NUCLEOTIDE SEQUENCE</scope>
    <source>
        <strain evidence="1">CGMCC 1.10998</strain>
    </source>
</reference>
<sequence>MRTEQIKGHDIELAGVRVPNSSSWTAHLTIYGRGTNPMHRNSVFPYQQVCVETVFNSEQAAEEAALKVAMEML</sequence>
<protein>
    <submittedName>
        <fullName evidence="1">Uncharacterized protein</fullName>
    </submittedName>
</protein>
<name>A0A916V0I8_9BURK</name>
<dbReference type="AlphaFoldDB" id="A0A916V0I8"/>
<evidence type="ECO:0000313" key="1">
    <source>
        <dbReference type="EMBL" id="GGC98870.1"/>
    </source>
</evidence>
<organism evidence="1 2">
    <name type="scientific">Undibacterium terreum</name>
    <dbReference type="NCBI Taxonomy" id="1224302"/>
    <lineage>
        <taxon>Bacteria</taxon>
        <taxon>Pseudomonadati</taxon>
        <taxon>Pseudomonadota</taxon>
        <taxon>Betaproteobacteria</taxon>
        <taxon>Burkholderiales</taxon>
        <taxon>Oxalobacteraceae</taxon>
        <taxon>Undibacterium</taxon>
    </lineage>
</organism>
<reference evidence="1" key="1">
    <citation type="journal article" date="2014" name="Int. J. Syst. Evol. Microbiol.">
        <title>Complete genome sequence of Corynebacterium casei LMG S-19264T (=DSM 44701T), isolated from a smear-ripened cheese.</title>
        <authorList>
            <consortium name="US DOE Joint Genome Institute (JGI-PGF)"/>
            <person name="Walter F."/>
            <person name="Albersmeier A."/>
            <person name="Kalinowski J."/>
            <person name="Ruckert C."/>
        </authorList>
    </citation>
    <scope>NUCLEOTIDE SEQUENCE</scope>
    <source>
        <strain evidence="1">CGMCC 1.10998</strain>
    </source>
</reference>